<dbReference type="EMBL" id="KK102288">
    <property type="protein sequence ID" value="KIY98157.1"/>
    <property type="molecule type" value="Genomic_DNA"/>
</dbReference>
<accession>A0A0D2JFC4</accession>
<evidence type="ECO:0000256" key="1">
    <source>
        <dbReference type="SAM" id="MobiDB-lite"/>
    </source>
</evidence>
<reference evidence="2 3" key="1">
    <citation type="journal article" date="2013" name="BMC Genomics">
        <title>Reconstruction of the lipid metabolism for the microalga Monoraphidium neglectum from its genome sequence reveals characteristics suitable for biofuel production.</title>
        <authorList>
            <person name="Bogen C."/>
            <person name="Al-Dilaimi A."/>
            <person name="Albersmeier A."/>
            <person name="Wichmann J."/>
            <person name="Grundmann M."/>
            <person name="Rupp O."/>
            <person name="Lauersen K.J."/>
            <person name="Blifernez-Klassen O."/>
            <person name="Kalinowski J."/>
            <person name="Goesmann A."/>
            <person name="Mussgnug J.H."/>
            <person name="Kruse O."/>
        </authorList>
    </citation>
    <scope>NUCLEOTIDE SEQUENCE [LARGE SCALE GENOMIC DNA]</scope>
    <source>
        <strain evidence="2 3">SAG 48.87</strain>
    </source>
</reference>
<proteinExistence type="predicted"/>
<evidence type="ECO:0000313" key="2">
    <source>
        <dbReference type="EMBL" id="KIY98157.1"/>
    </source>
</evidence>
<name>A0A0D2JFC4_9CHLO</name>
<dbReference type="KEGG" id="mng:MNEG_9804"/>
<sequence length="157" mass="15492">MARLQVDPSGGAGGGAPNATDAAGPTLRLDLSHWEALGALHGSLSAPLAQVASCTAVQDPWARAGPVTGAGSDASGGGGRVLRGWRAPGTGLPGVIALGTLRHSGGRDFAAVYRHRPAVVVDFSAGPWGRWVVTAAGEGEAERLAAEVTAAAAAARG</sequence>
<keyword evidence="3" id="KW-1185">Reference proteome</keyword>
<dbReference type="GeneID" id="25742679"/>
<organism evidence="2 3">
    <name type="scientific">Monoraphidium neglectum</name>
    <dbReference type="NCBI Taxonomy" id="145388"/>
    <lineage>
        <taxon>Eukaryota</taxon>
        <taxon>Viridiplantae</taxon>
        <taxon>Chlorophyta</taxon>
        <taxon>core chlorophytes</taxon>
        <taxon>Chlorophyceae</taxon>
        <taxon>CS clade</taxon>
        <taxon>Sphaeropleales</taxon>
        <taxon>Selenastraceae</taxon>
        <taxon>Monoraphidium</taxon>
    </lineage>
</organism>
<protein>
    <submittedName>
        <fullName evidence="2">Uncharacterized protein</fullName>
    </submittedName>
</protein>
<dbReference type="RefSeq" id="XP_013897177.1">
    <property type="nucleotide sequence ID" value="XM_014041723.1"/>
</dbReference>
<evidence type="ECO:0000313" key="3">
    <source>
        <dbReference type="Proteomes" id="UP000054498"/>
    </source>
</evidence>
<gene>
    <name evidence="2" type="ORF">MNEG_9804</name>
</gene>
<dbReference type="AlphaFoldDB" id="A0A0D2JFC4"/>
<dbReference type="Proteomes" id="UP000054498">
    <property type="component" value="Unassembled WGS sequence"/>
</dbReference>
<feature type="region of interest" description="Disordered" evidence="1">
    <location>
        <begin position="1"/>
        <end position="24"/>
    </location>
</feature>